<reference evidence="2" key="1">
    <citation type="submission" date="2020-06" db="EMBL/GenBank/DDBJ databases">
        <authorList>
            <consortium name="Wellcome Sanger Institute Data Sharing"/>
        </authorList>
    </citation>
    <scope>NUCLEOTIDE SEQUENCE [LARGE SCALE GENOMIC DNA]</scope>
</reference>
<reference evidence="2" key="3">
    <citation type="submission" date="2025-09" db="UniProtKB">
        <authorList>
            <consortium name="Ensembl"/>
        </authorList>
    </citation>
    <scope>IDENTIFICATION</scope>
</reference>
<dbReference type="PANTHER" id="PTHR31728:SF2">
    <property type="entry name" value="BRCA1-A COMPLEX SUBUNIT ABRAXAS 1"/>
    <property type="match status" value="1"/>
</dbReference>
<name>A0A8C5DRV4_GOUWI</name>
<sequence length="321" mass="36299">MAEQSARMPGIVLSSLMFQHGNTDSDAEGLVFGESGFDEQLTISDSQTNHVHIQEIYNIQKHVTCPRLCTFYCSSGELKVDELQKLLSDRKQPVIGWFRLRRHSEQTMTFREKLVHHNLSHFLSNPNLLFLLLTPSAVTSSGSAHKTEFSAFIYRDRRFHNVPVLLSNLGLLEQNAYLRTTTPCASMGYSRATSKHSRRFFGADGALSEVTEVNLMNDSLQVELQKVCSAVEQSERSVETLRSEVSALRKKLRKRSEREVVTCTDEAPPPTLSCCSLLVTRTLDVNGYLVPEEVTVATEEEETMTTAACGKRLRKRRRRQI</sequence>
<dbReference type="InterPro" id="IPR023238">
    <property type="entry name" value="FAM175"/>
</dbReference>
<dbReference type="GO" id="GO:0008017">
    <property type="term" value="F:microtubule binding"/>
    <property type="evidence" value="ECO:0007669"/>
    <property type="project" value="TreeGrafter"/>
</dbReference>
<dbReference type="GO" id="GO:0090307">
    <property type="term" value="P:mitotic spindle assembly"/>
    <property type="evidence" value="ECO:0007669"/>
    <property type="project" value="TreeGrafter"/>
</dbReference>
<dbReference type="PRINTS" id="PR02051">
    <property type="entry name" value="PROTEINF175"/>
</dbReference>
<organism evidence="2 3">
    <name type="scientific">Gouania willdenowi</name>
    <name type="common">Blunt-snouted clingfish</name>
    <name type="synonym">Lepadogaster willdenowi</name>
    <dbReference type="NCBI Taxonomy" id="441366"/>
    <lineage>
        <taxon>Eukaryota</taxon>
        <taxon>Metazoa</taxon>
        <taxon>Chordata</taxon>
        <taxon>Craniata</taxon>
        <taxon>Vertebrata</taxon>
        <taxon>Euteleostomi</taxon>
        <taxon>Actinopterygii</taxon>
        <taxon>Neopterygii</taxon>
        <taxon>Teleostei</taxon>
        <taxon>Neoteleostei</taxon>
        <taxon>Acanthomorphata</taxon>
        <taxon>Ovalentaria</taxon>
        <taxon>Blenniimorphae</taxon>
        <taxon>Blenniiformes</taxon>
        <taxon>Gobiesocoidei</taxon>
        <taxon>Gobiesocidae</taxon>
        <taxon>Gobiesocinae</taxon>
        <taxon>Gouania</taxon>
    </lineage>
</organism>
<dbReference type="PANTHER" id="PTHR31728">
    <property type="entry name" value="ABRAXAS FAMILY MEMBER"/>
    <property type="match status" value="1"/>
</dbReference>
<dbReference type="GO" id="GO:0031593">
    <property type="term" value="F:polyubiquitin modification-dependent protein binding"/>
    <property type="evidence" value="ECO:0007669"/>
    <property type="project" value="TreeGrafter"/>
</dbReference>
<evidence type="ECO:0000313" key="3">
    <source>
        <dbReference type="Proteomes" id="UP000694680"/>
    </source>
</evidence>
<gene>
    <name evidence="2" type="primary">abraxas1</name>
</gene>
<dbReference type="GO" id="GO:0070536">
    <property type="term" value="P:protein K63-linked deubiquitination"/>
    <property type="evidence" value="ECO:0007669"/>
    <property type="project" value="TreeGrafter"/>
</dbReference>
<dbReference type="Pfam" id="PF21125">
    <property type="entry name" value="MPN_2A_DUB_like"/>
    <property type="match status" value="1"/>
</dbReference>
<dbReference type="GeneID" id="114473795"/>
<evidence type="ECO:0008006" key="4">
    <source>
        <dbReference type="Google" id="ProtNLM"/>
    </source>
</evidence>
<dbReference type="AlphaFoldDB" id="A0A8C5DRV4"/>
<feature type="coiled-coil region" evidence="1">
    <location>
        <begin position="231"/>
        <end position="258"/>
    </location>
</feature>
<keyword evidence="1" id="KW-0175">Coiled coil</keyword>
<dbReference type="GO" id="GO:0008608">
    <property type="term" value="P:attachment of spindle microtubules to kinetochore"/>
    <property type="evidence" value="ECO:0007669"/>
    <property type="project" value="TreeGrafter"/>
</dbReference>
<dbReference type="CTD" id="84142"/>
<evidence type="ECO:0000256" key="1">
    <source>
        <dbReference type="SAM" id="Coils"/>
    </source>
</evidence>
<proteinExistence type="predicted"/>
<dbReference type="RefSeq" id="XP_028319395.1">
    <property type="nucleotide sequence ID" value="XM_028463594.1"/>
</dbReference>
<protein>
    <recommendedName>
        <fullName evidence="4">BRCA1-A complex subunit Abraxas 1</fullName>
    </recommendedName>
</protein>
<dbReference type="Proteomes" id="UP000694680">
    <property type="component" value="Chromosome 12"/>
</dbReference>
<keyword evidence="3" id="KW-1185">Reference proteome</keyword>
<accession>A0A8C5DRV4</accession>
<dbReference type="Ensembl" id="ENSGWIT00000011194.1">
    <property type="protein sequence ID" value="ENSGWIP00000010060.1"/>
    <property type="gene ID" value="ENSGWIG00000005941.1"/>
</dbReference>
<dbReference type="GO" id="GO:0005634">
    <property type="term" value="C:nucleus"/>
    <property type="evidence" value="ECO:0007669"/>
    <property type="project" value="TreeGrafter"/>
</dbReference>
<reference evidence="2" key="2">
    <citation type="submission" date="2025-08" db="UniProtKB">
        <authorList>
            <consortium name="Ensembl"/>
        </authorList>
    </citation>
    <scope>IDENTIFICATION</scope>
</reference>
<evidence type="ECO:0000313" key="2">
    <source>
        <dbReference type="Ensembl" id="ENSGWIP00000010060.1"/>
    </source>
</evidence>